<protein>
    <submittedName>
        <fullName evidence="6">G-type lectin S-receptor-like serine/threonine-protein kinase At4g27290</fullName>
    </submittedName>
</protein>
<dbReference type="PROSITE" id="PS50927">
    <property type="entry name" value="BULB_LECTIN"/>
    <property type="match status" value="1"/>
</dbReference>
<keyword evidence="3" id="KW-0325">Glycoprotein</keyword>
<evidence type="ECO:0000256" key="1">
    <source>
        <dbReference type="ARBA" id="ARBA00022729"/>
    </source>
</evidence>
<organism evidence="5 6">
    <name type="scientific">Herrania umbratica</name>
    <dbReference type="NCBI Taxonomy" id="108875"/>
    <lineage>
        <taxon>Eukaryota</taxon>
        <taxon>Viridiplantae</taxon>
        <taxon>Streptophyta</taxon>
        <taxon>Embryophyta</taxon>
        <taxon>Tracheophyta</taxon>
        <taxon>Spermatophyta</taxon>
        <taxon>Magnoliopsida</taxon>
        <taxon>eudicotyledons</taxon>
        <taxon>Gunneridae</taxon>
        <taxon>Pentapetalae</taxon>
        <taxon>rosids</taxon>
        <taxon>malvids</taxon>
        <taxon>Malvales</taxon>
        <taxon>Malvaceae</taxon>
        <taxon>Byttnerioideae</taxon>
        <taxon>Herrania</taxon>
    </lineage>
</organism>
<dbReference type="InterPro" id="IPR001480">
    <property type="entry name" value="Bulb-type_lectin_dom"/>
</dbReference>
<dbReference type="OrthoDB" id="785331at2759"/>
<gene>
    <name evidence="6" type="primary">LOC110418862</name>
</gene>
<evidence type="ECO:0000259" key="4">
    <source>
        <dbReference type="PROSITE" id="PS50927"/>
    </source>
</evidence>
<dbReference type="InterPro" id="IPR036426">
    <property type="entry name" value="Bulb-type_lectin_dom_sf"/>
</dbReference>
<dbReference type="GeneID" id="110418862"/>
<sequence length="317" mass="36258">MVKLVSADGSFELGFFSPDRSKSRYLEVCDQGILALQNSTKSIVWSSNTSRTAHNPVAQLLESGNFAVKDRNESSLENLMSQSIDYPRDNFLPGMKLGRNFDTGFEIYISSWKSIDDPAQGEYSLRIDHRGLLQIVVRKESETLFRSGAWNGHYFLGRKPNLKSGTLCSYELVLNRKEIYFKYELQNNSILLRYAMNPSGLMQRFTWNERNHDWLIFFTPQADQCATYALCGAYATCSTNGSLPCECLEGFVPKTPAFRDWNTGEWSEGCLWRTPLVCDGGDGFLKQTLLKFPDTSHAWANNTMSYRHCIRRFLHYS</sequence>
<dbReference type="Pfam" id="PF00954">
    <property type="entry name" value="S_locus_glycop"/>
    <property type="match status" value="1"/>
</dbReference>
<accession>A0A6J1AJJ4</accession>
<dbReference type="InterPro" id="IPR000858">
    <property type="entry name" value="S_locus_glycoprot_dom"/>
</dbReference>
<name>A0A6J1AJJ4_9ROSI</name>
<dbReference type="PANTHER" id="PTHR32444:SF183">
    <property type="entry name" value="APPLE DOMAIN-CONTAINING PROTEIN"/>
    <property type="match status" value="1"/>
</dbReference>
<reference evidence="6" key="1">
    <citation type="submission" date="2025-08" db="UniProtKB">
        <authorList>
            <consortium name="RefSeq"/>
        </authorList>
    </citation>
    <scope>IDENTIFICATION</scope>
    <source>
        <tissue evidence="6">Leaf</tissue>
    </source>
</reference>
<proteinExistence type="predicted"/>
<dbReference type="SUPFAM" id="SSF51110">
    <property type="entry name" value="alpha-D-mannose-specific plant lectins"/>
    <property type="match status" value="1"/>
</dbReference>
<evidence type="ECO:0000313" key="5">
    <source>
        <dbReference type="Proteomes" id="UP000504621"/>
    </source>
</evidence>
<dbReference type="Proteomes" id="UP000504621">
    <property type="component" value="Unplaced"/>
</dbReference>
<dbReference type="PANTHER" id="PTHR32444">
    <property type="entry name" value="BULB-TYPE LECTIN DOMAIN-CONTAINING PROTEIN"/>
    <property type="match status" value="1"/>
</dbReference>
<evidence type="ECO:0000256" key="3">
    <source>
        <dbReference type="ARBA" id="ARBA00023180"/>
    </source>
</evidence>
<evidence type="ECO:0000256" key="2">
    <source>
        <dbReference type="ARBA" id="ARBA00023157"/>
    </source>
</evidence>
<dbReference type="AlphaFoldDB" id="A0A6J1AJJ4"/>
<evidence type="ECO:0000313" key="6">
    <source>
        <dbReference type="RefSeq" id="XP_021287362.1"/>
    </source>
</evidence>
<dbReference type="RefSeq" id="XP_021287362.1">
    <property type="nucleotide sequence ID" value="XM_021431687.1"/>
</dbReference>
<keyword evidence="5" id="KW-1185">Reference proteome</keyword>
<keyword evidence="1" id="KW-0732">Signal</keyword>
<feature type="domain" description="Bulb-type lectin" evidence="4">
    <location>
        <begin position="1"/>
        <end position="81"/>
    </location>
</feature>
<keyword evidence="2" id="KW-1015">Disulfide bond</keyword>
<dbReference type="GO" id="GO:0048544">
    <property type="term" value="P:recognition of pollen"/>
    <property type="evidence" value="ECO:0007669"/>
    <property type="project" value="InterPro"/>
</dbReference>
<dbReference type="Gene3D" id="2.90.10.10">
    <property type="entry name" value="Bulb-type lectin domain"/>
    <property type="match status" value="1"/>
</dbReference>
<dbReference type="Pfam" id="PF01453">
    <property type="entry name" value="B_lectin"/>
    <property type="match status" value="1"/>
</dbReference>